<evidence type="ECO:0000313" key="2">
    <source>
        <dbReference type="EMBL" id="TVU38636.1"/>
    </source>
</evidence>
<dbReference type="EMBL" id="RWGY01000007">
    <property type="protein sequence ID" value="TVU38636.1"/>
    <property type="molecule type" value="Genomic_DNA"/>
</dbReference>
<dbReference type="AlphaFoldDB" id="A0A5J9VSS4"/>
<evidence type="ECO:0000313" key="3">
    <source>
        <dbReference type="Proteomes" id="UP000324897"/>
    </source>
</evidence>
<sequence>MKGNEGRCGSFSHPGPAALGTGGKGSMKLYGTQKRTAKTTKMEFSGTGIDRCDARLIGSAGT</sequence>
<comment type="caution">
    <text evidence="2">The sequence shown here is derived from an EMBL/GenBank/DDBJ whole genome shotgun (WGS) entry which is preliminary data.</text>
</comment>
<accession>A0A5J9VSS4</accession>
<gene>
    <name evidence="2" type="ORF">EJB05_12020</name>
</gene>
<proteinExistence type="predicted"/>
<dbReference type="Gramene" id="TVU38636">
    <property type="protein sequence ID" value="TVU38636"/>
    <property type="gene ID" value="EJB05_12020"/>
</dbReference>
<name>A0A5J9VSS4_9POAL</name>
<feature type="non-terminal residue" evidence="2">
    <location>
        <position position="1"/>
    </location>
</feature>
<organism evidence="2 3">
    <name type="scientific">Eragrostis curvula</name>
    <name type="common">weeping love grass</name>
    <dbReference type="NCBI Taxonomy" id="38414"/>
    <lineage>
        <taxon>Eukaryota</taxon>
        <taxon>Viridiplantae</taxon>
        <taxon>Streptophyta</taxon>
        <taxon>Embryophyta</taxon>
        <taxon>Tracheophyta</taxon>
        <taxon>Spermatophyta</taxon>
        <taxon>Magnoliopsida</taxon>
        <taxon>Liliopsida</taxon>
        <taxon>Poales</taxon>
        <taxon>Poaceae</taxon>
        <taxon>PACMAD clade</taxon>
        <taxon>Chloridoideae</taxon>
        <taxon>Eragrostideae</taxon>
        <taxon>Eragrostidinae</taxon>
        <taxon>Eragrostis</taxon>
    </lineage>
</organism>
<evidence type="ECO:0000256" key="1">
    <source>
        <dbReference type="SAM" id="MobiDB-lite"/>
    </source>
</evidence>
<protein>
    <submittedName>
        <fullName evidence="2">Uncharacterized protein</fullName>
    </submittedName>
</protein>
<feature type="region of interest" description="Disordered" evidence="1">
    <location>
        <begin position="1"/>
        <end position="30"/>
    </location>
</feature>
<dbReference type="Proteomes" id="UP000324897">
    <property type="component" value="Chromosome 4"/>
</dbReference>
<keyword evidence="3" id="KW-1185">Reference proteome</keyword>
<reference evidence="2 3" key="1">
    <citation type="journal article" date="2019" name="Sci. Rep.">
        <title>A high-quality genome of Eragrostis curvula grass provides insights into Poaceae evolution and supports new strategies to enhance forage quality.</title>
        <authorList>
            <person name="Carballo J."/>
            <person name="Santos B.A.C.M."/>
            <person name="Zappacosta D."/>
            <person name="Garbus I."/>
            <person name="Selva J.P."/>
            <person name="Gallo C.A."/>
            <person name="Diaz A."/>
            <person name="Albertini E."/>
            <person name="Caccamo M."/>
            <person name="Echenique V."/>
        </authorList>
    </citation>
    <scope>NUCLEOTIDE SEQUENCE [LARGE SCALE GENOMIC DNA]</scope>
    <source>
        <strain evidence="3">cv. Victoria</strain>
        <tissue evidence="2">Leaf</tissue>
    </source>
</reference>